<feature type="region of interest" description="Disordered" evidence="1">
    <location>
        <begin position="58"/>
        <end position="87"/>
    </location>
</feature>
<feature type="compositionally biased region" description="Basic and acidic residues" evidence="1">
    <location>
        <begin position="64"/>
        <end position="80"/>
    </location>
</feature>
<keyword evidence="3" id="KW-1185">Reference proteome</keyword>
<gene>
    <name evidence="2" type="ORF">LAUMK136_04427</name>
</gene>
<organism evidence="2 3">
    <name type="scientific">Mycobacterium attenuatum</name>
    <dbReference type="NCBI Taxonomy" id="2341086"/>
    <lineage>
        <taxon>Bacteria</taxon>
        <taxon>Bacillati</taxon>
        <taxon>Actinomycetota</taxon>
        <taxon>Actinomycetes</taxon>
        <taxon>Mycobacteriales</taxon>
        <taxon>Mycobacteriaceae</taxon>
        <taxon>Mycobacterium</taxon>
    </lineage>
</organism>
<evidence type="ECO:0000313" key="3">
    <source>
        <dbReference type="Proteomes" id="UP000273307"/>
    </source>
</evidence>
<sequence>MKDSTQNRAVDATMVAVPEHVGVAMAEIAANMQEGLLAVAVGAGLQVLQALMEADVTGQAGPKGKHDPARTAVRHGREDGSVTLGGRRVPVSRPRVRAADGSGELPVATYELFSSTEVLGRMAMEKDCAPGWPGQTATATSAALAFG</sequence>
<evidence type="ECO:0000313" key="2">
    <source>
        <dbReference type="EMBL" id="VBA42149.1"/>
    </source>
</evidence>
<evidence type="ECO:0000256" key="1">
    <source>
        <dbReference type="SAM" id="MobiDB-lite"/>
    </source>
</evidence>
<reference evidence="2 3" key="1">
    <citation type="submission" date="2018-09" db="EMBL/GenBank/DDBJ databases">
        <authorList>
            <person name="Tagini F."/>
        </authorList>
    </citation>
    <scope>NUCLEOTIDE SEQUENCE [LARGE SCALE GENOMIC DNA]</scope>
    <source>
        <strain evidence="2 3">MK136</strain>
    </source>
</reference>
<protein>
    <recommendedName>
        <fullName evidence="4">IS256 family transposase</fullName>
    </recommendedName>
</protein>
<accession>A0A498QAY7</accession>
<dbReference type="Proteomes" id="UP000273307">
    <property type="component" value="Unassembled WGS sequence"/>
</dbReference>
<name>A0A498QAY7_9MYCO</name>
<proteinExistence type="predicted"/>
<dbReference type="EMBL" id="UPHP01000120">
    <property type="protein sequence ID" value="VBA42149.1"/>
    <property type="molecule type" value="Genomic_DNA"/>
</dbReference>
<evidence type="ECO:0008006" key="4">
    <source>
        <dbReference type="Google" id="ProtNLM"/>
    </source>
</evidence>
<dbReference type="AlphaFoldDB" id="A0A498QAY7"/>